<evidence type="ECO:0000313" key="2">
    <source>
        <dbReference type="Proteomes" id="UP000318478"/>
    </source>
</evidence>
<dbReference type="SUPFAM" id="SSF49899">
    <property type="entry name" value="Concanavalin A-like lectins/glucanases"/>
    <property type="match status" value="1"/>
</dbReference>
<dbReference type="InterPro" id="IPR036439">
    <property type="entry name" value="Dockerin_dom_sf"/>
</dbReference>
<proteinExistence type="predicted"/>
<dbReference type="GO" id="GO:0000272">
    <property type="term" value="P:polysaccharide catabolic process"/>
    <property type="evidence" value="ECO:0007669"/>
    <property type="project" value="InterPro"/>
</dbReference>
<organism evidence="1 2">
    <name type="scientific">Posidoniimonas polymericola</name>
    <dbReference type="NCBI Taxonomy" id="2528002"/>
    <lineage>
        <taxon>Bacteria</taxon>
        <taxon>Pseudomonadati</taxon>
        <taxon>Planctomycetota</taxon>
        <taxon>Planctomycetia</taxon>
        <taxon>Pirellulales</taxon>
        <taxon>Lacipirellulaceae</taxon>
        <taxon>Posidoniimonas</taxon>
    </lineage>
</organism>
<dbReference type="InterPro" id="IPR013320">
    <property type="entry name" value="ConA-like_dom_sf"/>
</dbReference>
<dbReference type="AlphaFoldDB" id="A0A5C5YT29"/>
<dbReference type="Gene3D" id="2.60.120.200">
    <property type="match status" value="1"/>
</dbReference>
<dbReference type="CDD" id="cd14256">
    <property type="entry name" value="Dockerin_I"/>
    <property type="match status" value="1"/>
</dbReference>
<dbReference type="Gene3D" id="1.10.1330.10">
    <property type="entry name" value="Dockerin domain"/>
    <property type="match status" value="1"/>
</dbReference>
<keyword evidence="2" id="KW-1185">Reference proteome</keyword>
<gene>
    <name evidence="1" type="ORF">Pla123a_09420</name>
</gene>
<dbReference type="EMBL" id="SJPO01000002">
    <property type="protein sequence ID" value="TWT78152.1"/>
    <property type="molecule type" value="Genomic_DNA"/>
</dbReference>
<sequence>MFAAAGGATAAQVAVYDPAAFPAYNPEFDGWLPFRITGAGDSRSVADPLIGATAWQLADTAVGGAAPQYYQPMTAPHLVEALQTGWRMTATARVVTPSLAAPSMGIGAYLDDDLYLLQLDLQGGDLWGYVWDRTQTLLVRSERLASGADALAYHDYELRGSPNGTAELLVDGASLFSWPGGASTHTAGVGLVQFGASTPNGSGVMNFRRVAFETIGSPASQGDYNGDGQVDAADYTTWRANNGGRLPAADGNGDGLVNRFDYAWWRSRYGDETVVGAAASESAPAPEPAAVALVGGLLAAFSGRRRATST</sequence>
<dbReference type="SUPFAM" id="SSF63446">
    <property type="entry name" value="Type I dockerin domain"/>
    <property type="match status" value="1"/>
</dbReference>
<name>A0A5C5YT29_9BACT</name>
<protein>
    <recommendedName>
        <fullName evidence="3">PEP-CTERM protein-sorting domain-containing protein</fullName>
    </recommendedName>
</protein>
<evidence type="ECO:0008006" key="3">
    <source>
        <dbReference type="Google" id="ProtNLM"/>
    </source>
</evidence>
<accession>A0A5C5YT29</accession>
<comment type="caution">
    <text evidence="1">The sequence shown here is derived from an EMBL/GenBank/DDBJ whole genome shotgun (WGS) entry which is preliminary data.</text>
</comment>
<evidence type="ECO:0000313" key="1">
    <source>
        <dbReference type="EMBL" id="TWT78152.1"/>
    </source>
</evidence>
<dbReference type="InterPro" id="IPR018247">
    <property type="entry name" value="EF_Hand_1_Ca_BS"/>
</dbReference>
<dbReference type="PROSITE" id="PS00018">
    <property type="entry name" value="EF_HAND_1"/>
    <property type="match status" value="1"/>
</dbReference>
<reference evidence="1 2" key="1">
    <citation type="submission" date="2019-02" db="EMBL/GenBank/DDBJ databases">
        <title>Deep-cultivation of Planctomycetes and their phenomic and genomic characterization uncovers novel biology.</title>
        <authorList>
            <person name="Wiegand S."/>
            <person name="Jogler M."/>
            <person name="Boedeker C."/>
            <person name="Pinto D."/>
            <person name="Vollmers J."/>
            <person name="Rivas-Marin E."/>
            <person name="Kohn T."/>
            <person name="Peeters S.H."/>
            <person name="Heuer A."/>
            <person name="Rast P."/>
            <person name="Oberbeckmann S."/>
            <person name="Bunk B."/>
            <person name="Jeske O."/>
            <person name="Meyerdierks A."/>
            <person name="Storesund J.E."/>
            <person name="Kallscheuer N."/>
            <person name="Luecker S."/>
            <person name="Lage O.M."/>
            <person name="Pohl T."/>
            <person name="Merkel B.J."/>
            <person name="Hornburger P."/>
            <person name="Mueller R.-W."/>
            <person name="Bruemmer F."/>
            <person name="Labrenz M."/>
            <person name="Spormann A.M."/>
            <person name="Op Den Camp H."/>
            <person name="Overmann J."/>
            <person name="Amann R."/>
            <person name="Jetten M.S.M."/>
            <person name="Mascher T."/>
            <person name="Medema M.H."/>
            <person name="Devos D.P."/>
            <person name="Kaster A.-K."/>
            <person name="Ovreas L."/>
            <person name="Rohde M."/>
            <person name="Galperin M.Y."/>
            <person name="Jogler C."/>
        </authorList>
    </citation>
    <scope>NUCLEOTIDE SEQUENCE [LARGE SCALE GENOMIC DNA]</scope>
    <source>
        <strain evidence="1 2">Pla123a</strain>
    </source>
</reference>
<dbReference type="Proteomes" id="UP000318478">
    <property type="component" value="Unassembled WGS sequence"/>
</dbReference>